<evidence type="ECO:0000256" key="1">
    <source>
        <dbReference type="ARBA" id="ARBA00038240"/>
    </source>
</evidence>
<gene>
    <name evidence="3" type="ORF">GC101_23845</name>
</gene>
<evidence type="ECO:0000259" key="2">
    <source>
        <dbReference type="Pfam" id="PF01636"/>
    </source>
</evidence>
<dbReference type="PANTHER" id="PTHR21064">
    <property type="entry name" value="AMINOGLYCOSIDE PHOSPHOTRANSFERASE DOMAIN-CONTAINING PROTEIN-RELATED"/>
    <property type="match status" value="1"/>
</dbReference>
<evidence type="ECO:0000313" key="3">
    <source>
        <dbReference type="EMBL" id="NOU81899.1"/>
    </source>
</evidence>
<dbReference type="Pfam" id="PF01636">
    <property type="entry name" value="APH"/>
    <property type="match status" value="1"/>
</dbReference>
<dbReference type="SUPFAM" id="SSF56112">
    <property type="entry name" value="Protein kinase-like (PK-like)"/>
    <property type="match status" value="1"/>
</dbReference>
<dbReference type="InterPro" id="IPR050249">
    <property type="entry name" value="Pseudomonas-type_ThrB"/>
</dbReference>
<reference evidence="3 4" key="1">
    <citation type="submission" date="2019-10" db="EMBL/GenBank/DDBJ databases">
        <title>Description of Paenibacillus terricola sp. nov.</title>
        <authorList>
            <person name="Carlier A."/>
            <person name="Qi S."/>
        </authorList>
    </citation>
    <scope>NUCLEOTIDE SEQUENCE [LARGE SCALE GENOMIC DNA]</scope>
    <source>
        <strain evidence="3 4">LMG 31459</strain>
    </source>
</reference>
<proteinExistence type="inferred from homology"/>
<organism evidence="3 4">
    <name type="scientific">Paenibacillus phytohabitans</name>
    <dbReference type="NCBI Taxonomy" id="2654978"/>
    <lineage>
        <taxon>Bacteria</taxon>
        <taxon>Bacillati</taxon>
        <taxon>Bacillota</taxon>
        <taxon>Bacilli</taxon>
        <taxon>Bacillales</taxon>
        <taxon>Paenibacillaceae</taxon>
        <taxon>Paenibacillus</taxon>
    </lineage>
</organism>
<sequence length="321" mass="36273">MNNIVSQAWPEWNGTLRKRSGGWNNTTYFVDKDARRAVLRIYDTHRDRNKIEFEHAVLQKLAILDLPFKTPVPILTSTGETMVQLEEGEGKLACLFGYIDGESPAEQDSGFYESFGEAAGILSAVLADVKPESPPVYRPYYELGRSYPLCTREALRDLLLNPPEPLQGLLHELKVLVEAYEGVADSLEQLEELPHQLVHGDLNASNLLVDAEDAAQVTALLDFEFCTWDVRAMEAAVILSGMLCHEEEERIIRDFWRGFSRKITFTAEEFAAIPTLILLRKVDVFLHFVTRYWKGIDEVKVLQEQIAVLAAEVIQMSGGKM</sequence>
<keyword evidence="4" id="KW-1185">Reference proteome</keyword>
<dbReference type="EMBL" id="WHOB01000069">
    <property type="protein sequence ID" value="NOU81899.1"/>
    <property type="molecule type" value="Genomic_DNA"/>
</dbReference>
<dbReference type="Gene3D" id="3.30.200.20">
    <property type="entry name" value="Phosphorylase Kinase, domain 1"/>
    <property type="match status" value="1"/>
</dbReference>
<comment type="similarity">
    <text evidence="1">Belongs to the pseudomonas-type ThrB family.</text>
</comment>
<dbReference type="InterPro" id="IPR011009">
    <property type="entry name" value="Kinase-like_dom_sf"/>
</dbReference>
<feature type="domain" description="Aminoglycoside phosphotransferase" evidence="2">
    <location>
        <begin position="16"/>
        <end position="260"/>
    </location>
</feature>
<protein>
    <submittedName>
        <fullName evidence="3">Phosphotransferase</fullName>
    </submittedName>
</protein>
<comment type="caution">
    <text evidence="3">The sequence shown here is derived from an EMBL/GenBank/DDBJ whole genome shotgun (WGS) entry which is preliminary data.</text>
</comment>
<dbReference type="RefSeq" id="WP_171719313.1">
    <property type="nucleotide sequence ID" value="NZ_WHOB01000069.1"/>
</dbReference>
<accession>A0ABX1YMY2</accession>
<dbReference type="InterPro" id="IPR002575">
    <property type="entry name" value="Aminoglycoside_PTrfase"/>
</dbReference>
<name>A0ABX1YMY2_9BACL</name>
<dbReference type="PANTHER" id="PTHR21064:SF6">
    <property type="entry name" value="AMINOGLYCOSIDE PHOSPHOTRANSFERASE DOMAIN-CONTAINING PROTEIN"/>
    <property type="match status" value="1"/>
</dbReference>
<dbReference type="Proteomes" id="UP000596857">
    <property type="component" value="Unassembled WGS sequence"/>
</dbReference>
<evidence type="ECO:0000313" key="4">
    <source>
        <dbReference type="Proteomes" id="UP000596857"/>
    </source>
</evidence>
<dbReference type="Gene3D" id="3.90.1200.10">
    <property type="match status" value="1"/>
</dbReference>